<dbReference type="Pfam" id="PF08632">
    <property type="entry name" value="Zds_C"/>
    <property type="match status" value="1"/>
</dbReference>
<evidence type="ECO:0000256" key="6">
    <source>
        <dbReference type="SAM" id="MobiDB-lite"/>
    </source>
</evidence>
<evidence type="ECO:0000256" key="7">
    <source>
        <dbReference type="SAM" id="Phobius"/>
    </source>
</evidence>
<protein>
    <recommendedName>
        <fullName evidence="8">Protein Zds1 C-terminal domain-containing protein</fullName>
    </recommendedName>
</protein>
<sequence>MADPVMLPRSVSDSSLAVGFFAGSNLSTSSKPLEARKRTISVPELSISDLNDPLFTQPNPDSLSTSSIEIENLQLLKKSLSKQNMALPSQPPPRVESSQRLNHLISKLGTLDESIVRAKLMVGNSNSNNQVAPQMIKPIVTALNEQDKGMTSPVVVTSPPPSPTNSNGSVQNSPSPPEPIAIMKPSVARSSINTVPVKKEEKVVSIAGINILTDNPSHLFWVPAHLHPEVHPNQFKKWVAQHTGRKEPGLFGNARSLRRQNSLMNEQVIVTADTIDAFLARDAIQKSTRSNSTMSSTSNGTNTSSSSAAMSKRGPNQPPLKRTQNIQKKRPTTPTRSPILGSARAENNDGSSERGRTPEPPVEGGETVTPRKISARKPSRSRDRTDHDIIDKSINMNSSTNNSTSSGRPPSLPALPETEEPVTTRQAESRNGVELSESEYPDPHLALKKNKSWLGLVRDAFSSGSNSSNNMNSLSSSLLLNGSSPQIVSNVTPSPPSTPDAISTAVTAIIDQQQEPIIAKTPMSCPSRYPIEVEQSIYRDSHYKLAQPRRPLRQQVLLSNLMLSILAIHGGLLDDDGMYGSVHDRLMDSAPPSNKPDKKKRKHTRRRSRSPSPSFCASLASSAATTTALTSVASQSVSSTRGNSKSLESVWTPVLEPESAWWNASMSSLDNYTSSDNETRTSTPSQQRPCWPQYNTSPWSFDNLLTTSITSSASSSWSVSSSTERDLKHLSAIKDYTSVCTSIPTTGSSTALYWQRTPSYENNESGFDEGAFQIGVKMQQQPQRDHSLRGSKSKSLVNDDDVPLGFGKATCHCIGNICGNRSSTATRVGYALMFLLSSMLSWLFLTDWAIKKLEGMIPGGGYLHLTCPEGKCYGVLAVTRICFATSLFHLLLSLLMINVTTSKDWRASVQNGFWGFKLIAWIGLVFAAFFIPNGFFVGWRTYIDMPGAAIFILIQIILLIDFAYTTSESLVEAYENTDDKRYLGVLVTITAAAFITALVAIILMYLWWGQPPCKLNQFYISLSWILCFLVTLLSITPAIQEANPKSGLAQAAMVTIYATYLVASALTSVPTPDGDYTCNFSNEPGKSTTTMTAFGVVFTFIALAYSASSVGTMGSGDEEAPLIGGDDDDAKGPSDDEADGVQYSYSYFHIVFAQAAMYVAMLLTNWNTFEMLSDDNAIVGKSMGAVWVKIVSSWVTLILYAWTVIAPLVLADREFY</sequence>
<dbReference type="InterPro" id="IPR013941">
    <property type="entry name" value="ZDS1_C"/>
</dbReference>
<feature type="transmembrane region" description="Helical" evidence="7">
    <location>
        <begin position="1051"/>
        <end position="1069"/>
    </location>
</feature>
<reference evidence="9 10" key="1">
    <citation type="journal article" date="2019" name="Sci. Rep.">
        <title>Comparative genomics of chytrid fungi reveal insights into the obligate biotrophic and pathogenic lifestyle of Synchytrium endobioticum.</title>
        <authorList>
            <person name="van de Vossenberg B.T.L.H."/>
            <person name="Warris S."/>
            <person name="Nguyen H.D.T."/>
            <person name="van Gent-Pelzer M.P.E."/>
            <person name="Joly D.L."/>
            <person name="van de Geest H.C."/>
            <person name="Bonants P.J.M."/>
            <person name="Smith D.S."/>
            <person name="Levesque C.A."/>
            <person name="van der Lee T.A.J."/>
        </authorList>
    </citation>
    <scope>NUCLEOTIDE SEQUENCE [LARGE SCALE GENOMIC DNA]</scope>
    <source>
        <strain evidence="9 10">JEL517</strain>
    </source>
</reference>
<feature type="region of interest" description="Disordered" evidence="6">
    <location>
        <begin position="583"/>
        <end position="617"/>
    </location>
</feature>
<feature type="transmembrane region" description="Helical" evidence="7">
    <location>
        <begin position="1147"/>
        <end position="1166"/>
    </location>
</feature>
<dbReference type="PANTHER" id="PTHR10383:SF9">
    <property type="entry name" value="SERINE INCORPORATOR, ISOFORM F"/>
    <property type="match status" value="1"/>
</dbReference>
<feature type="region of interest" description="Disordered" evidence="6">
    <location>
        <begin position="286"/>
        <end position="443"/>
    </location>
</feature>
<comment type="subcellular location">
    <subcellularLocation>
        <location evidence="1">Membrane</location>
        <topology evidence="1">Multi-pass membrane protein</topology>
    </subcellularLocation>
</comment>
<evidence type="ECO:0000313" key="10">
    <source>
        <dbReference type="Proteomes" id="UP000319731"/>
    </source>
</evidence>
<feature type="region of interest" description="Disordered" evidence="6">
    <location>
        <begin position="672"/>
        <end position="691"/>
    </location>
</feature>
<feature type="transmembrane region" description="Helical" evidence="7">
    <location>
        <begin position="1089"/>
        <end position="1107"/>
    </location>
</feature>
<keyword evidence="4 7" id="KW-1133">Transmembrane helix</keyword>
<evidence type="ECO:0000256" key="5">
    <source>
        <dbReference type="ARBA" id="ARBA00023136"/>
    </source>
</evidence>
<feature type="compositionally biased region" description="Basic and acidic residues" evidence="6">
    <location>
        <begin position="380"/>
        <end position="391"/>
    </location>
</feature>
<dbReference type="InterPro" id="IPR005016">
    <property type="entry name" value="TDE1/TMS"/>
</dbReference>
<dbReference type="GeneID" id="42004365"/>
<dbReference type="EMBL" id="QEAO01000015">
    <property type="protein sequence ID" value="TPX34223.1"/>
    <property type="molecule type" value="Genomic_DNA"/>
</dbReference>
<dbReference type="STRING" id="1806994.A0A507C9J9"/>
<accession>A0A507C9J9</accession>
<evidence type="ECO:0000256" key="1">
    <source>
        <dbReference type="ARBA" id="ARBA00004141"/>
    </source>
</evidence>
<evidence type="ECO:0000313" key="9">
    <source>
        <dbReference type="EMBL" id="TPX34223.1"/>
    </source>
</evidence>
<evidence type="ECO:0000256" key="4">
    <source>
        <dbReference type="ARBA" id="ARBA00022989"/>
    </source>
</evidence>
<keyword evidence="10" id="KW-1185">Reference proteome</keyword>
<feature type="compositionally biased region" description="Polar residues" evidence="6">
    <location>
        <begin position="322"/>
        <end position="336"/>
    </location>
</feature>
<dbReference type="AlphaFoldDB" id="A0A507C9J9"/>
<name>A0A507C9J9_9FUNG</name>
<dbReference type="PANTHER" id="PTHR10383">
    <property type="entry name" value="SERINE INCORPORATOR"/>
    <property type="match status" value="1"/>
</dbReference>
<feature type="transmembrane region" description="Helical" evidence="7">
    <location>
        <begin position="945"/>
        <end position="964"/>
    </location>
</feature>
<evidence type="ECO:0000259" key="8">
    <source>
        <dbReference type="SMART" id="SM01327"/>
    </source>
</evidence>
<dbReference type="SMART" id="SM01327">
    <property type="entry name" value="Zds_C"/>
    <property type="match status" value="1"/>
</dbReference>
<evidence type="ECO:0000256" key="2">
    <source>
        <dbReference type="ARBA" id="ARBA00006665"/>
    </source>
</evidence>
<feature type="transmembrane region" description="Helical" evidence="7">
    <location>
        <begin position="985"/>
        <end position="1006"/>
    </location>
</feature>
<feature type="transmembrane region" description="Helical" evidence="7">
    <location>
        <begin position="873"/>
        <end position="897"/>
    </location>
</feature>
<proteinExistence type="inferred from homology"/>
<dbReference type="GO" id="GO:0016020">
    <property type="term" value="C:membrane"/>
    <property type="evidence" value="ECO:0007669"/>
    <property type="project" value="UniProtKB-SubCell"/>
</dbReference>
<feature type="compositionally biased region" description="Low complexity" evidence="6">
    <location>
        <begin position="393"/>
        <end position="406"/>
    </location>
</feature>
<feature type="transmembrane region" description="Helical" evidence="7">
    <location>
        <begin position="830"/>
        <end position="850"/>
    </location>
</feature>
<comment type="similarity">
    <text evidence="2">Belongs to the TDE1 family.</text>
</comment>
<feature type="transmembrane region" description="Helical" evidence="7">
    <location>
        <begin position="918"/>
        <end position="939"/>
    </location>
</feature>
<dbReference type="Pfam" id="PF03348">
    <property type="entry name" value="Serinc"/>
    <property type="match status" value="1"/>
</dbReference>
<organism evidence="9 10">
    <name type="scientific">Synchytrium microbalum</name>
    <dbReference type="NCBI Taxonomy" id="1806994"/>
    <lineage>
        <taxon>Eukaryota</taxon>
        <taxon>Fungi</taxon>
        <taxon>Fungi incertae sedis</taxon>
        <taxon>Chytridiomycota</taxon>
        <taxon>Chytridiomycota incertae sedis</taxon>
        <taxon>Chytridiomycetes</taxon>
        <taxon>Synchytriales</taxon>
        <taxon>Synchytriaceae</taxon>
        <taxon>Synchytrium</taxon>
    </lineage>
</organism>
<dbReference type="RefSeq" id="XP_031025020.1">
    <property type="nucleotide sequence ID" value="XM_031169068.1"/>
</dbReference>
<feature type="domain" description="Protein Zds1 C-terminal" evidence="8">
    <location>
        <begin position="518"/>
        <end position="570"/>
    </location>
</feature>
<feature type="transmembrane region" description="Helical" evidence="7">
    <location>
        <begin position="1018"/>
        <end position="1039"/>
    </location>
</feature>
<comment type="caution">
    <text evidence="9">The sequence shown here is derived from an EMBL/GenBank/DDBJ whole genome shotgun (WGS) entry which is preliminary data.</text>
</comment>
<evidence type="ECO:0000256" key="3">
    <source>
        <dbReference type="ARBA" id="ARBA00022692"/>
    </source>
</evidence>
<feature type="compositionally biased region" description="Basic residues" evidence="6">
    <location>
        <begin position="597"/>
        <end position="609"/>
    </location>
</feature>
<feature type="compositionally biased region" description="Low complexity" evidence="6">
    <location>
        <begin position="286"/>
        <end position="314"/>
    </location>
</feature>
<keyword evidence="3 7" id="KW-0812">Transmembrane</keyword>
<dbReference type="OrthoDB" id="5963193at2759"/>
<dbReference type="Proteomes" id="UP000319731">
    <property type="component" value="Unassembled WGS sequence"/>
</dbReference>
<gene>
    <name evidence="9" type="ORF">SmJEL517_g03140</name>
</gene>
<keyword evidence="5 7" id="KW-0472">Membrane</keyword>
<feature type="transmembrane region" description="Helical" evidence="7">
    <location>
        <begin position="1186"/>
        <end position="1210"/>
    </location>
</feature>
<feature type="region of interest" description="Disordered" evidence="6">
    <location>
        <begin position="148"/>
        <end position="178"/>
    </location>
</feature>